<dbReference type="Proteomes" id="UP000316416">
    <property type="component" value="Chromosome"/>
</dbReference>
<evidence type="ECO:0000313" key="2">
    <source>
        <dbReference type="Proteomes" id="UP000316416"/>
    </source>
</evidence>
<dbReference type="EMBL" id="CP045503">
    <property type="protein sequence ID" value="QPG56262.1"/>
    <property type="molecule type" value="Genomic_DNA"/>
</dbReference>
<evidence type="ECO:0000313" key="1">
    <source>
        <dbReference type="EMBL" id="QPG56262.1"/>
    </source>
</evidence>
<protein>
    <submittedName>
        <fullName evidence="1">Uncharacterized protein</fullName>
    </submittedName>
</protein>
<dbReference type="RefSeq" id="WP_142874860.1">
    <property type="nucleotide sequence ID" value="NZ_CP045503.2"/>
</dbReference>
<sequence length="62" mass="6812">MPNSSDSKADLISKKSKQLEVISIISQSGNIDELSSLHIESLFQLTYELSNEITEIASSNNI</sequence>
<reference evidence="1" key="1">
    <citation type="submission" date="2021-07" db="EMBL/GenBank/DDBJ databases">
        <title>Shewanella sp. YLB-07 whole genome sequence.</title>
        <authorList>
            <person name="Yu L."/>
        </authorList>
    </citation>
    <scope>NUCLEOTIDE SEQUENCE</scope>
    <source>
        <strain evidence="1">YLB-08</strain>
    </source>
</reference>
<name>A0ABX6V6V5_9GAMM</name>
<gene>
    <name evidence="1" type="ORF">FM038_001600</name>
</gene>
<proteinExistence type="predicted"/>
<organism evidence="1 2">
    <name type="scientific">Shewanella eurypsychrophilus</name>
    <dbReference type="NCBI Taxonomy" id="2593656"/>
    <lineage>
        <taxon>Bacteria</taxon>
        <taxon>Pseudomonadati</taxon>
        <taxon>Pseudomonadota</taxon>
        <taxon>Gammaproteobacteria</taxon>
        <taxon>Alteromonadales</taxon>
        <taxon>Shewanellaceae</taxon>
        <taxon>Shewanella</taxon>
    </lineage>
</organism>
<keyword evidence="2" id="KW-1185">Reference proteome</keyword>
<accession>A0ABX6V6V5</accession>